<dbReference type="InterPro" id="IPR013762">
    <property type="entry name" value="Integrase-like_cat_sf"/>
</dbReference>
<dbReference type="InterPro" id="IPR011010">
    <property type="entry name" value="DNA_brk_join_enz"/>
</dbReference>
<accession>A0ABS4CEY4</accession>
<gene>
    <name evidence="3" type="ORF">I6N96_02805</name>
</gene>
<dbReference type="PROSITE" id="PS51898">
    <property type="entry name" value="TYR_RECOMBINASE"/>
    <property type="match status" value="1"/>
</dbReference>
<dbReference type="Gene3D" id="1.10.443.10">
    <property type="entry name" value="Intergrase catalytic core"/>
    <property type="match status" value="1"/>
</dbReference>
<evidence type="ECO:0000256" key="1">
    <source>
        <dbReference type="ARBA" id="ARBA00023172"/>
    </source>
</evidence>
<proteinExistence type="predicted"/>
<dbReference type="EMBL" id="JAEDXU010000001">
    <property type="protein sequence ID" value="MBP1045194.1"/>
    <property type="molecule type" value="Genomic_DNA"/>
</dbReference>
<dbReference type="Proteomes" id="UP000673375">
    <property type="component" value="Unassembled WGS sequence"/>
</dbReference>
<reference evidence="3 4" key="1">
    <citation type="submission" date="2020-12" db="EMBL/GenBank/DDBJ databases">
        <title>Vagococcus allomyrinae sp. nov. and Enterococcus lavae sp. nov., isolated from the larvae of Allomyrina dichotoma.</title>
        <authorList>
            <person name="Lee S.D."/>
        </authorList>
    </citation>
    <scope>NUCLEOTIDE SEQUENCE [LARGE SCALE GENOMIC DNA]</scope>
    <source>
        <strain evidence="3 4">BWM-S5</strain>
    </source>
</reference>
<keyword evidence="4" id="KW-1185">Reference proteome</keyword>
<name>A0ABS4CEY4_9ENTE</name>
<dbReference type="SUPFAM" id="SSF56349">
    <property type="entry name" value="DNA breaking-rejoining enzymes"/>
    <property type="match status" value="1"/>
</dbReference>
<feature type="domain" description="Tyr recombinase" evidence="2">
    <location>
        <begin position="1"/>
        <end position="77"/>
    </location>
</feature>
<evidence type="ECO:0000259" key="2">
    <source>
        <dbReference type="PROSITE" id="PS51898"/>
    </source>
</evidence>
<protein>
    <submittedName>
        <fullName evidence="3">Tyrosine-type recombinase/integrase</fullName>
    </submittedName>
</protein>
<dbReference type="Pfam" id="PF00589">
    <property type="entry name" value="Phage_integrase"/>
    <property type="match status" value="1"/>
</dbReference>
<organism evidence="3 4">
    <name type="scientific">Enterococcus larvae</name>
    <dbReference type="NCBI Taxonomy" id="2794352"/>
    <lineage>
        <taxon>Bacteria</taxon>
        <taxon>Bacillati</taxon>
        <taxon>Bacillota</taxon>
        <taxon>Bacilli</taxon>
        <taxon>Lactobacillales</taxon>
        <taxon>Enterococcaceae</taxon>
        <taxon>Enterococcus</taxon>
    </lineage>
</organism>
<evidence type="ECO:0000313" key="4">
    <source>
        <dbReference type="Proteomes" id="UP000673375"/>
    </source>
</evidence>
<dbReference type="InterPro" id="IPR002104">
    <property type="entry name" value="Integrase_catalytic"/>
</dbReference>
<sequence length="77" mass="8675">MFISNNGTPLSLHSLNALLHRIEKELDFEKKPTSHIFRHSHVSLLSELNVPLKAIMDRVDHSDVNTAPSLSLFAKKS</sequence>
<keyword evidence="1" id="KW-0233">DNA recombination</keyword>
<evidence type="ECO:0000313" key="3">
    <source>
        <dbReference type="EMBL" id="MBP1045194.1"/>
    </source>
</evidence>
<comment type="caution">
    <text evidence="3">The sequence shown here is derived from an EMBL/GenBank/DDBJ whole genome shotgun (WGS) entry which is preliminary data.</text>
</comment>